<keyword evidence="2" id="KW-1133">Transmembrane helix</keyword>
<dbReference type="EMBL" id="JAZBJP010000043">
    <property type="protein sequence ID" value="MEE4424685.1"/>
    <property type="molecule type" value="Genomic_DNA"/>
</dbReference>
<feature type="transmembrane region" description="Helical" evidence="2">
    <location>
        <begin position="122"/>
        <end position="142"/>
    </location>
</feature>
<sequence length="241" mass="24009">MVRVSAAPQTPAATESSDATESPDTAPPAETAPPAGTPSGPARPAGGARRSLALALLTGAAGAGLALLASGRTWARGSAVLAQGELPRTVTGADVTGVPGALAVVGLAALVAVFAVRRAGRIAVATLLALSGTGIVVAAVLGNSDTSALREKAATAVGLTGADVHHVTHTGWPWVAAAGGLLLLVAGVLALVFGRRWPAMSGRYERTPGGARGPRRAPAAPDLDRPEEIWKSLDRGEDPTR</sequence>
<evidence type="ECO:0000313" key="4">
    <source>
        <dbReference type="Proteomes" id="UP001307760"/>
    </source>
</evidence>
<feature type="region of interest" description="Disordered" evidence="1">
    <location>
        <begin position="203"/>
        <end position="241"/>
    </location>
</feature>
<evidence type="ECO:0000256" key="2">
    <source>
        <dbReference type="SAM" id="Phobius"/>
    </source>
</evidence>
<accession>A0ABU7P0M8</accession>
<dbReference type="InterPro" id="IPR011746">
    <property type="entry name" value="Trp_synth-assoc_CHP"/>
</dbReference>
<dbReference type="NCBIfam" id="TIGR02234">
    <property type="entry name" value="trp_oprn_chp"/>
    <property type="match status" value="1"/>
</dbReference>
<comment type="caution">
    <text evidence="3">The sequence shown here is derived from an EMBL/GenBank/DDBJ whole genome shotgun (WGS) entry which is preliminary data.</text>
</comment>
<evidence type="ECO:0000256" key="1">
    <source>
        <dbReference type="SAM" id="MobiDB-lite"/>
    </source>
</evidence>
<keyword evidence="2" id="KW-0472">Membrane</keyword>
<feature type="transmembrane region" description="Helical" evidence="2">
    <location>
        <begin position="95"/>
        <end position="115"/>
    </location>
</feature>
<dbReference type="Proteomes" id="UP001307760">
    <property type="component" value="Unassembled WGS sequence"/>
</dbReference>
<gene>
    <name evidence="3" type="ORF">V2J85_36010</name>
</gene>
<organism evidence="3 4">
    <name type="scientific">Streptomyces bugieae</name>
    <dbReference type="NCBI Taxonomy" id="3098223"/>
    <lineage>
        <taxon>Bacteria</taxon>
        <taxon>Bacillati</taxon>
        <taxon>Actinomycetota</taxon>
        <taxon>Actinomycetes</taxon>
        <taxon>Kitasatosporales</taxon>
        <taxon>Streptomycetaceae</taxon>
        <taxon>Streptomyces</taxon>
    </lineage>
</organism>
<dbReference type="Pfam" id="PF09534">
    <property type="entry name" value="Trp_oprn_chp"/>
    <property type="match status" value="1"/>
</dbReference>
<keyword evidence="2" id="KW-0812">Transmembrane</keyword>
<dbReference type="InterPro" id="IPR019051">
    <property type="entry name" value="Trp_biosyn_TM_oprn/chp"/>
</dbReference>
<feature type="transmembrane region" description="Helical" evidence="2">
    <location>
        <begin position="52"/>
        <end position="75"/>
    </location>
</feature>
<feature type="compositionally biased region" description="Low complexity" evidence="1">
    <location>
        <begin position="19"/>
        <end position="47"/>
    </location>
</feature>
<name>A0ABU7P0M8_9ACTN</name>
<keyword evidence="4" id="KW-1185">Reference proteome</keyword>
<feature type="region of interest" description="Disordered" evidence="1">
    <location>
        <begin position="1"/>
        <end position="47"/>
    </location>
</feature>
<protein>
    <submittedName>
        <fullName evidence="3">TIGR02234 family membrane protein</fullName>
    </submittedName>
</protein>
<evidence type="ECO:0000313" key="3">
    <source>
        <dbReference type="EMBL" id="MEE4424685.1"/>
    </source>
</evidence>
<feature type="compositionally biased region" description="Basic and acidic residues" evidence="1">
    <location>
        <begin position="222"/>
        <end position="241"/>
    </location>
</feature>
<feature type="transmembrane region" description="Helical" evidence="2">
    <location>
        <begin position="172"/>
        <end position="193"/>
    </location>
</feature>
<proteinExistence type="predicted"/>
<feature type="compositionally biased region" description="Polar residues" evidence="1">
    <location>
        <begin position="7"/>
        <end position="17"/>
    </location>
</feature>
<reference evidence="3 4" key="1">
    <citation type="submission" date="2023-12" db="EMBL/GenBank/DDBJ databases">
        <title>30 novel species of actinomycetes from the DSMZ collection.</title>
        <authorList>
            <person name="Nouioui I."/>
        </authorList>
    </citation>
    <scope>NUCLEOTIDE SEQUENCE [LARGE SCALE GENOMIC DNA]</scope>
    <source>
        <strain evidence="3 4">DSM 41528</strain>
    </source>
</reference>